<comment type="caution">
    <text evidence="1">The sequence shown here is derived from an EMBL/GenBank/DDBJ whole genome shotgun (WGS) entry which is preliminary data.</text>
</comment>
<feature type="non-terminal residue" evidence="1">
    <location>
        <position position="1"/>
    </location>
</feature>
<dbReference type="Gene3D" id="1.25.40.10">
    <property type="entry name" value="Tetratricopeptide repeat domain"/>
    <property type="match status" value="1"/>
</dbReference>
<dbReference type="SUPFAM" id="SSF48452">
    <property type="entry name" value="TPR-like"/>
    <property type="match status" value="1"/>
</dbReference>
<name>X0UBL9_9ZZZZ</name>
<accession>X0UBL9</accession>
<proteinExistence type="predicted"/>
<evidence type="ECO:0008006" key="2">
    <source>
        <dbReference type="Google" id="ProtNLM"/>
    </source>
</evidence>
<gene>
    <name evidence="1" type="ORF">S01H1_21821</name>
</gene>
<dbReference type="EMBL" id="BARS01012176">
    <property type="protein sequence ID" value="GAF97772.1"/>
    <property type="molecule type" value="Genomic_DNA"/>
</dbReference>
<dbReference type="AlphaFoldDB" id="X0UBL9"/>
<evidence type="ECO:0000313" key="1">
    <source>
        <dbReference type="EMBL" id="GAF97772.1"/>
    </source>
</evidence>
<organism evidence="1">
    <name type="scientific">marine sediment metagenome</name>
    <dbReference type="NCBI Taxonomy" id="412755"/>
    <lineage>
        <taxon>unclassified sequences</taxon>
        <taxon>metagenomes</taxon>
        <taxon>ecological metagenomes</taxon>
    </lineage>
</organism>
<feature type="non-terminal residue" evidence="1">
    <location>
        <position position="233"/>
    </location>
</feature>
<dbReference type="InterPro" id="IPR011990">
    <property type="entry name" value="TPR-like_helical_dom_sf"/>
</dbReference>
<protein>
    <recommendedName>
        <fullName evidence="2">MalT-like TPR region domain-containing protein</fullName>
    </recommendedName>
</protein>
<reference evidence="1" key="1">
    <citation type="journal article" date="2014" name="Front. Microbiol.">
        <title>High frequency of phylogenetically diverse reductive dehalogenase-homologous genes in deep subseafloor sedimentary metagenomes.</title>
        <authorList>
            <person name="Kawai M."/>
            <person name="Futagami T."/>
            <person name="Toyoda A."/>
            <person name="Takaki Y."/>
            <person name="Nishi S."/>
            <person name="Hori S."/>
            <person name="Arai W."/>
            <person name="Tsubouchi T."/>
            <person name="Morono Y."/>
            <person name="Uchiyama I."/>
            <person name="Ito T."/>
            <person name="Fujiyama A."/>
            <person name="Inagaki F."/>
            <person name="Takami H."/>
        </authorList>
    </citation>
    <scope>NUCLEOTIDE SEQUENCE</scope>
    <source>
        <strain evidence="1">Expedition CK06-06</strain>
    </source>
</reference>
<sequence length="233" mass="27163">EKFKIYSYWEKQAEYSSMLMVGMGLYSTRNWQKAQTCFKRALEQAKETEAGLSIKKEQHVLQRLREHKVLLKLLCGHCSLNMRTVGKAIETYNEGIELAEGLARERKRQIQYQLYASRAVAYREINAFEAAAKDFKIAAEHFGAGGEYKPPYYAKMDARELYELATILYRRGNNYLQNDDTLVYALPQLDESVRILRDLCEQTPLPKLKSKYELELVRSLVRLAEARHRQARP</sequence>